<keyword evidence="3" id="KW-1185">Reference proteome</keyword>
<comment type="caution">
    <text evidence="2">The sequence shown here is derived from an EMBL/GenBank/DDBJ whole genome shotgun (WGS) entry which is preliminary data.</text>
</comment>
<dbReference type="Proteomes" id="UP000003280">
    <property type="component" value="Unassembled WGS sequence"/>
</dbReference>
<dbReference type="HOGENOM" id="CLU_2718789_0_0_9"/>
<reference evidence="2 3" key="1">
    <citation type="submission" date="2010-07" db="EMBL/GenBank/DDBJ databases">
        <authorList>
            <person name="Muzny D."/>
            <person name="Qin X."/>
            <person name="Deng J."/>
            <person name="Jiang H."/>
            <person name="Liu Y."/>
            <person name="Qu J."/>
            <person name="Song X.-Z."/>
            <person name="Zhang L."/>
            <person name="Thornton R."/>
            <person name="Coyle M."/>
            <person name="Francisco L."/>
            <person name="Jackson L."/>
            <person name="Javaid M."/>
            <person name="Korchina V."/>
            <person name="Kovar C."/>
            <person name="Mata R."/>
            <person name="Mathew T."/>
            <person name="Ngo R."/>
            <person name="Nguyen L."/>
            <person name="Nguyen N."/>
            <person name="Okwuonu G."/>
            <person name="Ongeri F."/>
            <person name="Pham C."/>
            <person name="Simmons D."/>
            <person name="Wilczek-Boney K."/>
            <person name="Hale W."/>
            <person name="Jakkamsetti A."/>
            <person name="Pham P."/>
            <person name="Ruth R."/>
            <person name="San Lucas F."/>
            <person name="Warren J."/>
            <person name="Zhang J."/>
            <person name="Zhao Z."/>
            <person name="Zhou C."/>
            <person name="Zhu D."/>
            <person name="Lee S."/>
            <person name="Bess C."/>
            <person name="Blankenburg K."/>
            <person name="Forbes L."/>
            <person name="Fu Q."/>
            <person name="Gubbala S."/>
            <person name="Hirani K."/>
            <person name="Jayaseelan J.C."/>
            <person name="Lara F."/>
            <person name="Munidasa M."/>
            <person name="Palculict T."/>
            <person name="Patil S."/>
            <person name="Pu L.-L."/>
            <person name="Saada N."/>
            <person name="Tang L."/>
            <person name="Weissenberger G."/>
            <person name="Zhu Y."/>
            <person name="Hemphill L."/>
            <person name="Shang Y."/>
            <person name="Youmans B."/>
            <person name="Ayvaz T."/>
            <person name="Ross M."/>
            <person name="Santibanez J."/>
            <person name="Aqrawi P."/>
            <person name="Gross S."/>
            <person name="Joshi V."/>
            <person name="Fowler G."/>
            <person name="Nazareth L."/>
            <person name="Reid J."/>
            <person name="Worley K."/>
            <person name="Petrosino J."/>
            <person name="Highlander S."/>
            <person name="Gibbs R."/>
        </authorList>
    </citation>
    <scope>NUCLEOTIDE SEQUENCE [LARGE SCALE GENOMIC DNA]</scope>
    <source>
        <strain evidence="2 3">ATCC BAA-1640</strain>
    </source>
</reference>
<dbReference type="EMBL" id="AEEH01000043">
    <property type="protein sequence ID" value="EFM25289.1"/>
    <property type="molecule type" value="Genomic_DNA"/>
</dbReference>
<evidence type="ECO:0000313" key="2">
    <source>
        <dbReference type="EMBL" id="EFM25289.1"/>
    </source>
</evidence>
<evidence type="ECO:0000256" key="1">
    <source>
        <dbReference type="SAM" id="MobiDB-lite"/>
    </source>
</evidence>
<name>E0NLU8_9FIRM</name>
<protein>
    <submittedName>
        <fullName evidence="2">Uncharacterized protein</fullName>
    </submittedName>
</protein>
<feature type="region of interest" description="Disordered" evidence="1">
    <location>
        <begin position="1"/>
        <end position="20"/>
    </location>
</feature>
<sequence>MKKPKEDSHPERQSSSANQPSLCFASLELFARDLQRNQRFRIGIRGFSKKTKRKAVTLSGGWSKAEPVVEWV</sequence>
<accession>E0NLU8</accession>
<feature type="compositionally biased region" description="Basic and acidic residues" evidence="1">
    <location>
        <begin position="1"/>
        <end position="12"/>
    </location>
</feature>
<dbReference type="AlphaFoldDB" id="E0NLU8"/>
<gene>
    <name evidence="2" type="ORF">HMPREF9225_1178</name>
</gene>
<evidence type="ECO:0000313" key="3">
    <source>
        <dbReference type="Proteomes" id="UP000003280"/>
    </source>
</evidence>
<proteinExistence type="predicted"/>
<organism evidence="2 3">
    <name type="scientific">Peptoniphilus duerdenii ATCC BAA-1640</name>
    <dbReference type="NCBI Taxonomy" id="862517"/>
    <lineage>
        <taxon>Bacteria</taxon>
        <taxon>Bacillati</taxon>
        <taxon>Bacillota</taxon>
        <taxon>Tissierellia</taxon>
        <taxon>Tissierellales</taxon>
        <taxon>Peptoniphilaceae</taxon>
        <taxon>Peptoniphilus</taxon>
    </lineage>
</organism>
<dbReference type="STRING" id="862517.HMPREF9225_1178"/>